<keyword evidence="3" id="KW-1185">Reference proteome</keyword>
<dbReference type="AlphaFoldDB" id="A0A6J5F9U2"/>
<dbReference type="EMBL" id="CADIKH010000134">
    <property type="protein sequence ID" value="CAB3774571.1"/>
    <property type="molecule type" value="Genomic_DNA"/>
</dbReference>
<accession>A0A6J5F9U2</accession>
<dbReference type="Proteomes" id="UP000494363">
    <property type="component" value="Unassembled WGS sequence"/>
</dbReference>
<gene>
    <name evidence="2" type="ORF">LMG29542_07949</name>
</gene>
<evidence type="ECO:0000256" key="1">
    <source>
        <dbReference type="SAM" id="MobiDB-lite"/>
    </source>
</evidence>
<name>A0A6J5F9U2_9BURK</name>
<feature type="region of interest" description="Disordered" evidence="1">
    <location>
        <begin position="123"/>
        <end position="143"/>
    </location>
</feature>
<protein>
    <submittedName>
        <fullName evidence="2">Uncharacterized protein</fullName>
    </submittedName>
</protein>
<organism evidence="2 3">
    <name type="scientific">Paraburkholderia humisilvae</name>
    <dbReference type="NCBI Taxonomy" id="627669"/>
    <lineage>
        <taxon>Bacteria</taxon>
        <taxon>Pseudomonadati</taxon>
        <taxon>Pseudomonadota</taxon>
        <taxon>Betaproteobacteria</taxon>
        <taxon>Burkholderiales</taxon>
        <taxon>Burkholderiaceae</taxon>
        <taxon>Paraburkholderia</taxon>
    </lineage>
</organism>
<sequence>MFDVVYTNTPLILAKRKIDHPMNAVFHGPANVHRLANPLRIRGQVANKYRRFRKTWPSISRATQPSPPNTACPHLLSTIQSIVSVPTHRRFPILPGNFCLIVGKQFFMRLPWRAAWSHRASRRRSLPSPSRCRSASAGSSSSARRYRRNATAVFTVTERSPITISLTRCAGTSIGIASTYCVMLMS</sequence>
<proteinExistence type="predicted"/>
<evidence type="ECO:0000313" key="2">
    <source>
        <dbReference type="EMBL" id="CAB3774571.1"/>
    </source>
</evidence>
<feature type="compositionally biased region" description="Low complexity" evidence="1">
    <location>
        <begin position="126"/>
        <end position="143"/>
    </location>
</feature>
<reference evidence="2 3" key="1">
    <citation type="submission" date="2020-04" db="EMBL/GenBank/DDBJ databases">
        <authorList>
            <person name="De Canck E."/>
        </authorList>
    </citation>
    <scope>NUCLEOTIDE SEQUENCE [LARGE SCALE GENOMIC DNA]</scope>
    <source>
        <strain evidence="2 3">LMG 29542</strain>
    </source>
</reference>
<evidence type="ECO:0000313" key="3">
    <source>
        <dbReference type="Proteomes" id="UP000494363"/>
    </source>
</evidence>